<dbReference type="Proteomes" id="UP000799324">
    <property type="component" value="Unassembled WGS sequence"/>
</dbReference>
<evidence type="ECO:0000313" key="1">
    <source>
        <dbReference type="EMBL" id="KAF2661755.1"/>
    </source>
</evidence>
<name>A0A6A6TNW9_9PLEO</name>
<reference evidence="1" key="1">
    <citation type="journal article" date="2020" name="Stud. Mycol.">
        <title>101 Dothideomycetes genomes: a test case for predicting lifestyles and emergence of pathogens.</title>
        <authorList>
            <person name="Haridas S."/>
            <person name="Albert R."/>
            <person name="Binder M."/>
            <person name="Bloem J."/>
            <person name="Labutti K."/>
            <person name="Salamov A."/>
            <person name="Andreopoulos B."/>
            <person name="Baker S."/>
            <person name="Barry K."/>
            <person name="Bills G."/>
            <person name="Bluhm B."/>
            <person name="Cannon C."/>
            <person name="Castanera R."/>
            <person name="Culley D."/>
            <person name="Daum C."/>
            <person name="Ezra D."/>
            <person name="Gonzalez J."/>
            <person name="Henrissat B."/>
            <person name="Kuo A."/>
            <person name="Liang C."/>
            <person name="Lipzen A."/>
            <person name="Lutzoni F."/>
            <person name="Magnuson J."/>
            <person name="Mondo S."/>
            <person name="Nolan M."/>
            <person name="Ohm R."/>
            <person name="Pangilinan J."/>
            <person name="Park H.-J."/>
            <person name="Ramirez L."/>
            <person name="Alfaro M."/>
            <person name="Sun H."/>
            <person name="Tritt A."/>
            <person name="Yoshinaga Y."/>
            <person name="Zwiers L.-H."/>
            <person name="Turgeon B."/>
            <person name="Goodwin S."/>
            <person name="Spatafora J."/>
            <person name="Crous P."/>
            <person name="Grigoriev I."/>
        </authorList>
    </citation>
    <scope>NUCLEOTIDE SEQUENCE</scope>
    <source>
        <strain evidence="1">CBS 122681</strain>
    </source>
</reference>
<keyword evidence="2" id="KW-1185">Reference proteome</keyword>
<evidence type="ECO:0000313" key="2">
    <source>
        <dbReference type="Proteomes" id="UP000799324"/>
    </source>
</evidence>
<dbReference type="EMBL" id="MU004292">
    <property type="protein sequence ID" value="KAF2661755.1"/>
    <property type="molecule type" value="Genomic_DNA"/>
</dbReference>
<dbReference type="AlphaFoldDB" id="A0A6A6TNW9"/>
<sequence length="59" mass="6613">MPSRYWYGNVFFTWCCTYVETILLDHPLMNTSDSNPGQAMMLIVSGCGNDGEVSALVYL</sequence>
<protein>
    <submittedName>
        <fullName evidence="1">Uncharacterized protein</fullName>
    </submittedName>
</protein>
<gene>
    <name evidence="1" type="ORF">K491DRAFT_687157</name>
</gene>
<accession>A0A6A6TNW9</accession>
<proteinExistence type="predicted"/>
<organism evidence="1 2">
    <name type="scientific">Lophiostoma macrostomum CBS 122681</name>
    <dbReference type="NCBI Taxonomy" id="1314788"/>
    <lineage>
        <taxon>Eukaryota</taxon>
        <taxon>Fungi</taxon>
        <taxon>Dikarya</taxon>
        <taxon>Ascomycota</taxon>
        <taxon>Pezizomycotina</taxon>
        <taxon>Dothideomycetes</taxon>
        <taxon>Pleosporomycetidae</taxon>
        <taxon>Pleosporales</taxon>
        <taxon>Lophiostomataceae</taxon>
        <taxon>Lophiostoma</taxon>
    </lineage>
</organism>